<dbReference type="AlphaFoldDB" id="F0ZAA9"/>
<gene>
    <name evidence="2" type="ORF">DICPUDRAFT_27507</name>
</gene>
<sequence length="229" mass="25918">MSVGFKWAKKAADQGHFKGLEIIGSCYRLGKGTQVDRWRAIDCLHKSSELGNANASHQLGVLYWKGDAIIGKKDLVKSFEYFLLAAQQNYSPMSVAECYFKGEGVEVNYPEAMKWFYIASVYGEVKSFNYLAECYYNGYGVEQDFSKAFEYFKKAEILDTTATNGNCLNSLGICYLRGHGTQQNLETAIFYFKKSISKGNVSAQKNLDSTLEVKEKLDNRKSYTINIYN</sequence>
<reference evidence="3" key="1">
    <citation type="journal article" date="2011" name="Genome Biol.">
        <title>Comparative genomics of the social amoebae Dictyostelium discoideum and Dictyostelium purpureum.</title>
        <authorList>
            <consortium name="US DOE Joint Genome Institute (JGI-PGF)"/>
            <person name="Sucgang R."/>
            <person name="Kuo A."/>
            <person name="Tian X."/>
            <person name="Salerno W."/>
            <person name="Parikh A."/>
            <person name="Feasley C.L."/>
            <person name="Dalin E."/>
            <person name="Tu H."/>
            <person name="Huang E."/>
            <person name="Barry K."/>
            <person name="Lindquist E."/>
            <person name="Shapiro H."/>
            <person name="Bruce D."/>
            <person name="Schmutz J."/>
            <person name="Salamov A."/>
            <person name="Fey P."/>
            <person name="Gaudet P."/>
            <person name="Anjard C."/>
            <person name="Babu M.M."/>
            <person name="Basu S."/>
            <person name="Bushmanova Y."/>
            <person name="van der Wel H."/>
            <person name="Katoh-Kurasawa M."/>
            <person name="Dinh C."/>
            <person name="Coutinho P.M."/>
            <person name="Saito T."/>
            <person name="Elias M."/>
            <person name="Schaap P."/>
            <person name="Kay R.R."/>
            <person name="Henrissat B."/>
            <person name="Eichinger L."/>
            <person name="Rivero F."/>
            <person name="Putnam N.H."/>
            <person name="West C.M."/>
            <person name="Loomis W.F."/>
            <person name="Chisholm R.L."/>
            <person name="Shaulsky G."/>
            <person name="Strassmann J.E."/>
            <person name="Queller D.C."/>
            <person name="Kuspa A."/>
            <person name="Grigoriev I.V."/>
        </authorList>
    </citation>
    <scope>NUCLEOTIDE SEQUENCE [LARGE SCALE GENOMIC DNA]</scope>
    <source>
        <strain evidence="3">QSDP1</strain>
    </source>
</reference>
<dbReference type="STRING" id="5786.F0ZAA9"/>
<dbReference type="SUPFAM" id="SSF48452">
    <property type="entry name" value="TPR-like"/>
    <property type="match status" value="1"/>
</dbReference>
<name>F0ZAA9_DICPU</name>
<dbReference type="SMART" id="SM00671">
    <property type="entry name" value="SEL1"/>
    <property type="match status" value="5"/>
</dbReference>
<accession>F0ZAA9</accession>
<organism evidence="2 3">
    <name type="scientific">Dictyostelium purpureum</name>
    <name type="common">Slime mold</name>
    <dbReference type="NCBI Taxonomy" id="5786"/>
    <lineage>
        <taxon>Eukaryota</taxon>
        <taxon>Amoebozoa</taxon>
        <taxon>Evosea</taxon>
        <taxon>Eumycetozoa</taxon>
        <taxon>Dictyostelia</taxon>
        <taxon>Dictyosteliales</taxon>
        <taxon>Dictyosteliaceae</taxon>
        <taxon>Dictyostelium</taxon>
    </lineage>
</organism>
<dbReference type="Proteomes" id="UP000001064">
    <property type="component" value="Unassembled WGS sequence"/>
</dbReference>
<dbReference type="PANTHER" id="PTHR11102:SF162">
    <property type="entry name" value="HCP-LIKE PROTEIN"/>
    <property type="match status" value="1"/>
</dbReference>
<dbReference type="eggNOG" id="KOG1550">
    <property type="taxonomic scope" value="Eukaryota"/>
</dbReference>
<dbReference type="VEuPathDB" id="AmoebaDB:DICPUDRAFT_27507"/>
<keyword evidence="3" id="KW-1185">Reference proteome</keyword>
<dbReference type="InterPro" id="IPR011990">
    <property type="entry name" value="TPR-like_helical_dom_sf"/>
</dbReference>
<dbReference type="Gene3D" id="1.25.40.10">
    <property type="entry name" value="Tetratricopeptide repeat domain"/>
    <property type="match status" value="1"/>
</dbReference>
<evidence type="ECO:0000256" key="1">
    <source>
        <dbReference type="ARBA" id="ARBA00038101"/>
    </source>
</evidence>
<evidence type="ECO:0000313" key="3">
    <source>
        <dbReference type="Proteomes" id="UP000001064"/>
    </source>
</evidence>
<dbReference type="OMA" id="LGIMYME"/>
<evidence type="ECO:0000313" key="2">
    <source>
        <dbReference type="EMBL" id="EGC39117.1"/>
    </source>
</evidence>
<protein>
    <submittedName>
        <fullName evidence="2">Uncharacterized protein</fullName>
    </submittedName>
</protein>
<dbReference type="KEGG" id="dpp:DICPUDRAFT_27507"/>
<dbReference type="InterPro" id="IPR006597">
    <property type="entry name" value="Sel1-like"/>
</dbReference>
<dbReference type="InterPro" id="IPR050767">
    <property type="entry name" value="Sel1_AlgK"/>
</dbReference>
<comment type="similarity">
    <text evidence="1">Belongs to the sel-1 family.</text>
</comment>
<dbReference type="EMBL" id="GL870963">
    <property type="protein sequence ID" value="EGC39117.1"/>
    <property type="molecule type" value="Genomic_DNA"/>
</dbReference>
<dbReference type="PANTHER" id="PTHR11102">
    <property type="entry name" value="SEL-1-LIKE PROTEIN"/>
    <property type="match status" value="1"/>
</dbReference>
<dbReference type="InParanoid" id="F0ZAA9"/>
<dbReference type="GeneID" id="10510275"/>
<dbReference type="Pfam" id="PF08238">
    <property type="entry name" value="Sel1"/>
    <property type="match status" value="6"/>
</dbReference>
<dbReference type="RefSeq" id="XP_003284369.1">
    <property type="nucleotide sequence ID" value="XM_003284321.1"/>
</dbReference>
<dbReference type="OrthoDB" id="26239at2759"/>
<proteinExistence type="inferred from homology"/>
<dbReference type="SUPFAM" id="SSF81901">
    <property type="entry name" value="HCP-like"/>
    <property type="match status" value="1"/>
</dbReference>